<dbReference type="OrthoDB" id="9804305at2"/>
<dbReference type="InterPro" id="IPR004087">
    <property type="entry name" value="KH_dom"/>
</dbReference>
<dbReference type="Gene3D" id="3.30.230.70">
    <property type="entry name" value="GHMP Kinase, N-terminal domain"/>
    <property type="match status" value="2"/>
</dbReference>
<comment type="cofactor">
    <cofactor evidence="8">
        <name>Mg(2+)</name>
        <dbReference type="ChEBI" id="CHEBI:18420"/>
    </cofactor>
</comment>
<dbReference type="PATRIC" id="fig|1357400.3.peg.2293"/>
<keyword evidence="6 8" id="KW-0460">Magnesium</keyword>
<dbReference type="InterPro" id="IPR036456">
    <property type="entry name" value="PNPase_PH_RNA-bd_sf"/>
</dbReference>
<dbReference type="EMBL" id="AZJI01000007">
    <property type="protein sequence ID" value="ETD22910.1"/>
    <property type="molecule type" value="Genomic_DNA"/>
</dbReference>
<dbReference type="AlphaFoldDB" id="V8C7A2"/>
<dbReference type="HOGENOM" id="CLU_004217_2_2_7"/>
<dbReference type="InterPro" id="IPR036612">
    <property type="entry name" value="KH_dom_type_1_sf"/>
</dbReference>
<dbReference type="SMART" id="SM00316">
    <property type="entry name" value="S1"/>
    <property type="match status" value="1"/>
</dbReference>
<evidence type="ECO:0000259" key="10">
    <source>
        <dbReference type="PROSITE" id="PS50126"/>
    </source>
</evidence>
<dbReference type="Pfam" id="PF00013">
    <property type="entry name" value="KH_1"/>
    <property type="match status" value="1"/>
</dbReference>
<feature type="binding site" evidence="8">
    <location>
        <position position="536"/>
    </location>
    <ligand>
        <name>Mg(2+)</name>
        <dbReference type="ChEBI" id="CHEBI:18420"/>
    </ligand>
</feature>
<dbReference type="InterPro" id="IPR001247">
    <property type="entry name" value="ExoRNase_PH_dom1"/>
</dbReference>
<proteinExistence type="inferred from homology"/>
<name>V8C7A2_9HELI</name>
<comment type="catalytic activity">
    <reaction evidence="8">
        <text>RNA(n+1) + phosphate = RNA(n) + a ribonucleoside 5'-diphosphate</text>
        <dbReference type="Rhea" id="RHEA:22096"/>
        <dbReference type="Rhea" id="RHEA-COMP:14527"/>
        <dbReference type="Rhea" id="RHEA-COMP:17342"/>
        <dbReference type="ChEBI" id="CHEBI:43474"/>
        <dbReference type="ChEBI" id="CHEBI:57930"/>
        <dbReference type="ChEBI" id="CHEBI:140395"/>
        <dbReference type="EC" id="2.7.7.8"/>
    </reaction>
</comment>
<dbReference type="InterPro" id="IPR003029">
    <property type="entry name" value="S1_domain"/>
</dbReference>
<dbReference type="InterPro" id="IPR012340">
    <property type="entry name" value="NA-bd_OB-fold"/>
</dbReference>
<keyword evidence="5 8" id="KW-0479">Metal-binding</keyword>
<keyword evidence="7 8" id="KW-0694">RNA-binding</keyword>
<dbReference type="GO" id="GO:0000287">
    <property type="term" value="F:magnesium ion binding"/>
    <property type="evidence" value="ECO:0007669"/>
    <property type="project" value="UniProtKB-UniRule"/>
</dbReference>
<dbReference type="eggNOG" id="COG1185">
    <property type="taxonomic scope" value="Bacteria"/>
</dbReference>
<dbReference type="InterPro" id="IPR004088">
    <property type="entry name" value="KH_dom_type_1"/>
</dbReference>
<feature type="domain" description="S1 motif" evidence="10">
    <location>
        <begin position="675"/>
        <end position="741"/>
    </location>
</feature>
<dbReference type="STRING" id="1357400.HMPREF2086_01711"/>
<dbReference type="Gene3D" id="2.40.50.140">
    <property type="entry name" value="Nucleic acid-binding proteins"/>
    <property type="match status" value="1"/>
</dbReference>
<dbReference type="InterPro" id="IPR036345">
    <property type="entry name" value="ExoRNase_PH_dom2_sf"/>
</dbReference>
<keyword evidence="4 8" id="KW-0548">Nucleotidyltransferase</keyword>
<evidence type="ECO:0000313" key="11">
    <source>
        <dbReference type="EMBL" id="ETD22910.1"/>
    </source>
</evidence>
<accession>V8C7A2</accession>
<organism evidence="11 12">
    <name type="scientific">Helicobacter macacae MIT 99-5501</name>
    <dbReference type="NCBI Taxonomy" id="1357400"/>
    <lineage>
        <taxon>Bacteria</taxon>
        <taxon>Pseudomonadati</taxon>
        <taxon>Campylobacterota</taxon>
        <taxon>Epsilonproteobacteria</taxon>
        <taxon>Campylobacterales</taxon>
        <taxon>Helicobacteraceae</taxon>
        <taxon>Helicobacter</taxon>
    </lineage>
</organism>
<dbReference type="Pfam" id="PF03725">
    <property type="entry name" value="RNase_PH_C"/>
    <property type="match status" value="1"/>
</dbReference>
<evidence type="ECO:0000256" key="5">
    <source>
        <dbReference type="ARBA" id="ARBA00022723"/>
    </source>
</evidence>
<dbReference type="CDD" id="cd00164">
    <property type="entry name" value="S1_like"/>
    <property type="match status" value="1"/>
</dbReference>
<dbReference type="SUPFAM" id="SSF55666">
    <property type="entry name" value="Ribonuclease PH domain 2-like"/>
    <property type="match status" value="2"/>
</dbReference>
<evidence type="ECO:0000256" key="6">
    <source>
        <dbReference type="ARBA" id="ARBA00022842"/>
    </source>
</evidence>
<dbReference type="PROSITE" id="PS50126">
    <property type="entry name" value="S1"/>
    <property type="match status" value="1"/>
</dbReference>
<dbReference type="PROSITE" id="PS50084">
    <property type="entry name" value="KH_TYPE_1"/>
    <property type="match status" value="1"/>
</dbReference>
<reference evidence="11 12" key="1">
    <citation type="journal article" date="2014" name="Genome Announc.">
        <title>Draft genome sequences of six enterohepatic helicobacter species isolated from humans and one from rhesus macaques.</title>
        <authorList>
            <person name="Shen Z."/>
            <person name="Sheh A."/>
            <person name="Young S.K."/>
            <person name="Abouelliel A."/>
            <person name="Ward D.V."/>
            <person name="Earl A.M."/>
            <person name="Fox J.G."/>
        </authorList>
    </citation>
    <scope>NUCLEOTIDE SEQUENCE [LARGE SCALE GENOMIC DNA]</scope>
    <source>
        <strain evidence="11 12">MIT 99-5501</strain>
    </source>
</reference>
<dbReference type="SMART" id="SM00322">
    <property type="entry name" value="KH"/>
    <property type="match status" value="1"/>
</dbReference>
<dbReference type="PANTHER" id="PTHR11252:SF0">
    <property type="entry name" value="POLYRIBONUCLEOTIDE NUCLEOTIDYLTRANSFERASE 1, MITOCHONDRIAL"/>
    <property type="match status" value="1"/>
</dbReference>
<evidence type="ECO:0000313" key="12">
    <source>
        <dbReference type="Proteomes" id="UP000018731"/>
    </source>
</evidence>
<comment type="function">
    <text evidence="8">Involved in mRNA degradation. Catalyzes the phosphorolysis of single-stranded polyribonucleotides processively in the 3'- to 5'-direction.</text>
</comment>
<dbReference type="SUPFAM" id="SSF50249">
    <property type="entry name" value="Nucleic acid-binding proteins"/>
    <property type="match status" value="1"/>
</dbReference>
<evidence type="ECO:0000256" key="9">
    <source>
        <dbReference type="SAM" id="Coils"/>
    </source>
</evidence>
<dbReference type="Pfam" id="PF03726">
    <property type="entry name" value="PNPase"/>
    <property type="match status" value="1"/>
</dbReference>
<sequence>MHAKSPQVVEIALSNLDERYKLNYVAKQACGSVWYESKKTVMLATVAVDYEARQEDFLPLTVQYIHKSYAIGKIPGGFMKREGKPSEFEILTSRLIDRTLRPLFPKGYYYPTQITIFALSYEGESDLQVCALHAAANALLVSGLEFVPAVSGVRVGRIENKFVINPTNTQMQESTLDLFVSGSGQDILMIEMKGKKQASDSTKNPYIDEDSLCQAITLAQGAITKDCTQYEKLIKPHKSPTLNLPLKPIISNEPLYNLIAKDYAKPVLEAIKAMSKSERSSDIESIAKQILESKISQDSSEQEIKELQSSIKEMLNLYKKNEVRKMILESSLRADGRGLKQVRNISIETNILPCVHASALFTRGETQALVTCTLGSENDAQILDDFSGVNATNQTTSPATNAPVKEKFSFHYNFPSFSVGEASMIGGVGRRELGHGNLAKKALESSLPTSHTNRQTIRLVSEILESNGSSSMASVCGGSLALRACGIENELVAGVAMGLVCENSSNEVTKESKKSSSKDSKCQKYAILTDIMGLEDHDGDMDFKVAGSAKGISAMQMDIKLGGLDFGILKEALYQAKEAREHILGIMEEACKNIKIQDEILPKSEVFAVPSAKIADIIGQGGKTIKDITERFGVSIDIFRDKGEIQINALDSSAIHNARAFILALIAPQETYQNGEVFDGVIKSVADFGLFIELPRGGDGLIHISKLPRENAPLKERYTQGQILKCVVVETFRGKIGLALA</sequence>
<dbReference type="Gene3D" id="3.30.1370.10">
    <property type="entry name" value="K Homology domain, type 1"/>
    <property type="match status" value="1"/>
</dbReference>
<dbReference type="Pfam" id="PF00575">
    <property type="entry name" value="S1"/>
    <property type="match status" value="1"/>
</dbReference>
<dbReference type="FunFam" id="3.30.1370.10:FF:000001">
    <property type="entry name" value="Polyribonucleotide nucleotidyltransferase"/>
    <property type="match status" value="1"/>
</dbReference>
<dbReference type="CDD" id="cd02393">
    <property type="entry name" value="KH-I_PNPase"/>
    <property type="match status" value="1"/>
</dbReference>
<gene>
    <name evidence="8" type="primary">pnp</name>
    <name evidence="11" type="ORF">HMPREF2086_01711</name>
</gene>
<dbReference type="FunFam" id="3.30.230.70:FF:000026">
    <property type="entry name" value="Polyribonucleotide nucleotidyltransferase"/>
    <property type="match status" value="1"/>
</dbReference>
<evidence type="ECO:0000256" key="7">
    <source>
        <dbReference type="ARBA" id="ARBA00022884"/>
    </source>
</evidence>
<dbReference type="SUPFAM" id="SSF54791">
    <property type="entry name" value="Eukaryotic type KH-domain (KH-domain type I)"/>
    <property type="match status" value="1"/>
</dbReference>
<feature type="coiled-coil region" evidence="9">
    <location>
        <begin position="297"/>
        <end position="324"/>
    </location>
</feature>
<dbReference type="InterPro" id="IPR012162">
    <property type="entry name" value="PNPase"/>
</dbReference>
<dbReference type="InterPro" id="IPR027408">
    <property type="entry name" value="PNPase/RNase_PH_dom_sf"/>
</dbReference>
<evidence type="ECO:0000256" key="3">
    <source>
        <dbReference type="ARBA" id="ARBA00022679"/>
    </source>
</evidence>
<dbReference type="SUPFAM" id="SSF54211">
    <property type="entry name" value="Ribosomal protein S5 domain 2-like"/>
    <property type="match status" value="2"/>
</dbReference>
<dbReference type="PIRSF" id="PIRSF005499">
    <property type="entry name" value="PNPase"/>
    <property type="match status" value="1"/>
</dbReference>
<comment type="similarity">
    <text evidence="1 8">Belongs to the polyribonucleotide nucleotidyltransferase family.</text>
</comment>
<dbReference type="InterPro" id="IPR015848">
    <property type="entry name" value="PNPase_PH_RNA-bd_bac/org-type"/>
</dbReference>
<feature type="binding site" evidence="8">
    <location>
        <position position="542"/>
    </location>
    <ligand>
        <name>Mg(2+)</name>
        <dbReference type="ChEBI" id="CHEBI:18420"/>
    </ligand>
</feature>
<comment type="caution">
    <text evidence="11">The sequence shown here is derived from an EMBL/GenBank/DDBJ whole genome shotgun (WGS) entry which is preliminary data.</text>
</comment>
<dbReference type="HAMAP" id="MF_01595">
    <property type="entry name" value="PNPase"/>
    <property type="match status" value="1"/>
</dbReference>
<dbReference type="InterPro" id="IPR015847">
    <property type="entry name" value="ExoRNase_PH_dom2"/>
</dbReference>
<dbReference type="Proteomes" id="UP000018731">
    <property type="component" value="Unassembled WGS sequence"/>
</dbReference>
<protein>
    <recommendedName>
        <fullName evidence="8">Polyribonucleotide nucleotidyltransferase</fullName>
        <ecNumber evidence="8">2.7.7.8</ecNumber>
    </recommendedName>
    <alternativeName>
        <fullName evidence="8">Polynucleotide phosphorylase</fullName>
        <shortName evidence="8">PNPase</shortName>
    </alternativeName>
</protein>
<evidence type="ECO:0000256" key="2">
    <source>
        <dbReference type="ARBA" id="ARBA00022490"/>
    </source>
</evidence>
<keyword evidence="12" id="KW-1185">Reference proteome</keyword>
<dbReference type="GO" id="GO:0003723">
    <property type="term" value="F:RNA binding"/>
    <property type="evidence" value="ECO:0007669"/>
    <property type="project" value="UniProtKB-UniRule"/>
</dbReference>
<dbReference type="EC" id="2.7.7.8" evidence="8"/>
<dbReference type="RefSeq" id="WP_023928481.1">
    <property type="nucleotide sequence ID" value="NZ_KI669455.1"/>
</dbReference>
<evidence type="ECO:0000256" key="4">
    <source>
        <dbReference type="ARBA" id="ARBA00022695"/>
    </source>
</evidence>
<dbReference type="CDD" id="cd11364">
    <property type="entry name" value="RNase_PH_PNPase_2"/>
    <property type="match status" value="1"/>
</dbReference>
<keyword evidence="9" id="KW-0175">Coiled coil</keyword>
<dbReference type="NCBIfam" id="NF008805">
    <property type="entry name" value="PRK11824.1"/>
    <property type="match status" value="1"/>
</dbReference>
<dbReference type="GO" id="GO:0006402">
    <property type="term" value="P:mRNA catabolic process"/>
    <property type="evidence" value="ECO:0007669"/>
    <property type="project" value="UniProtKB-UniRule"/>
</dbReference>
<dbReference type="GO" id="GO:0006396">
    <property type="term" value="P:RNA processing"/>
    <property type="evidence" value="ECO:0007669"/>
    <property type="project" value="InterPro"/>
</dbReference>
<dbReference type="SUPFAM" id="SSF46915">
    <property type="entry name" value="Polynucleotide phosphorylase/guanosine pentaphosphate synthase (PNPase/GPSI), domain 3"/>
    <property type="match status" value="1"/>
</dbReference>
<keyword evidence="3 8" id="KW-0808">Transferase</keyword>
<dbReference type="GO" id="GO:0004654">
    <property type="term" value="F:polyribonucleotide nucleotidyltransferase activity"/>
    <property type="evidence" value="ECO:0007669"/>
    <property type="project" value="UniProtKB-UniRule"/>
</dbReference>
<evidence type="ECO:0000256" key="1">
    <source>
        <dbReference type="ARBA" id="ARBA00007404"/>
    </source>
</evidence>
<keyword evidence="2 8" id="KW-0963">Cytoplasm</keyword>
<dbReference type="Pfam" id="PF01138">
    <property type="entry name" value="RNase_PH"/>
    <property type="match status" value="2"/>
</dbReference>
<dbReference type="PANTHER" id="PTHR11252">
    <property type="entry name" value="POLYRIBONUCLEOTIDE NUCLEOTIDYLTRANSFERASE"/>
    <property type="match status" value="1"/>
</dbReference>
<dbReference type="InterPro" id="IPR020568">
    <property type="entry name" value="Ribosomal_Su5_D2-typ_SF"/>
</dbReference>
<comment type="subcellular location">
    <subcellularLocation>
        <location evidence="8">Cytoplasm</location>
    </subcellularLocation>
</comment>
<dbReference type="NCBIfam" id="TIGR03591">
    <property type="entry name" value="polynuc_phos"/>
    <property type="match status" value="1"/>
</dbReference>
<dbReference type="GO" id="GO:0005829">
    <property type="term" value="C:cytosol"/>
    <property type="evidence" value="ECO:0007669"/>
    <property type="project" value="TreeGrafter"/>
</dbReference>
<evidence type="ECO:0000256" key="8">
    <source>
        <dbReference type="HAMAP-Rule" id="MF_01595"/>
    </source>
</evidence>
<dbReference type="GO" id="GO:0000175">
    <property type="term" value="F:3'-5'-RNA exonuclease activity"/>
    <property type="evidence" value="ECO:0007669"/>
    <property type="project" value="TreeGrafter"/>
</dbReference>
<dbReference type="FunFam" id="3.30.230.70:FF:000029">
    <property type="entry name" value="Polyribonucleotide nucleotidyltransferase"/>
    <property type="match status" value="1"/>
</dbReference>